<accession>A0A5C4M5L6</accession>
<dbReference type="Gene3D" id="1.20.120.1200">
    <property type="entry name" value="NADH-ubiquinone/plastoquinone oxidoreductase chain 6, subunit NuoJ"/>
    <property type="match status" value="1"/>
</dbReference>
<name>A0A5C4M5L6_9PSEU</name>
<keyword evidence="1" id="KW-0520">NAD</keyword>
<comment type="subcellular location">
    <subcellularLocation>
        <location evidence="1">Cell membrane</location>
        <topology evidence="1">Multi-pass membrane protein</topology>
    </subcellularLocation>
</comment>
<dbReference type="EMBL" id="VDFW01000010">
    <property type="protein sequence ID" value="TNC25796.1"/>
    <property type="molecule type" value="Genomic_DNA"/>
</dbReference>
<comment type="caution">
    <text evidence="3">The sequence shown here is derived from an EMBL/GenBank/DDBJ whole genome shotgun (WGS) entry which is preliminary data.</text>
</comment>
<dbReference type="RefSeq" id="WP_139097181.1">
    <property type="nucleotide sequence ID" value="NZ_VDFW01000010.1"/>
</dbReference>
<feature type="transmembrane region" description="Helical" evidence="1">
    <location>
        <begin position="31"/>
        <end position="53"/>
    </location>
</feature>
<keyword evidence="4" id="KW-1185">Reference proteome</keyword>
<keyword evidence="1" id="KW-0812">Transmembrane</keyword>
<dbReference type="InterPro" id="IPR001457">
    <property type="entry name" value="NADH_UbQ/plastoQ_OxRdtase_su6"/>
</dbReference>
<dbReference type="PANTHER" id="PTHR33269:SF19">
    <property type="entry name" value="NADH-QUINONE OXIDOREDUCTASE SUBUNIT J"/>
    <property type="match status" value="1"/>
</dbReference>
<dbReference type="GO" id="GO:0008137">
    <property type="term" value="F:NADH dehydrogenase (ubiquinone) activity"/>
    <property type="evidence" value="ECO:0007669"/>
    <property type="project" value="UniProtKB-UniRule"/>
</dbReference>
<keyword evidence="1" id="KW-1003">Cell membrane</keyword>
<dbReference type="NCBIfam" id="NF005165">
    <property type="entry name" value="PRK06638.1-5"/>
    <property type="match status" value="1"/>
</dbReference>
<dbReference type="GO" id="GO:0048038">
    <property type="term" value="F:quinone binding"/>
    <property type="evidence" value="ECO:0007669"/>
    <property type="project" value="UniProtKB-UniRule"/>
</dbReference>
<feature type="transmembrane region" description="Helical" evidence="1">
    <location>
        <begin position="6"/>
        <end position="24"/>
    </location>
</feature>
<feature type="transmembrane region" description="Helical" evidence="1">
    <location>
        <begin position="139"/>
        <end position="162"/>
    </location>
</feature>
<sequence>MTETIMFWILAPVVVAAAAGMLAAPKAVHSALLLALAMLGLAVCYLGQGAAFLAVVQVVVYAGAVMMLFLFVLMTAGVDAAESLVERLRGQRVAAVLTGLGFAVLVVAGVGAAALAPSGPAAPAGSDVPGLATLIFTRYVWAFEVTSALLITAALGTMTLAGQRGAARKTQRELSRERIRRLMLGGQVSPLPPPGVYADRNSVDVPARLPDGTPAWHSVPGRRGAR</sequence>
<reference evidence="3 4" key="1">
    <citation type="submission" date="2019-06" db="EMBL/GenBank/DDBJ databases">
        <title>Amycolatopsis alkalitolerans sp. nov., isolated from Gastrodia elata Blume.</title>
        <authorList>
            <person name="Narsing Rao M.P."/>
            <person name="Li W.J."/>
        </authorList>
    </citation>
    <scope>NUCLEOTIDE SEQUENCE [LARGE SCALE GENOMIC DNA]</scope>
    <source>
        <strain evidence="3 4">SYSUP0005</strain>
    </source>
</reference>
<keyword evidence="1" id="KW-0472">Membrane</keyword>
<dbReference type="EC" id="7.1.1.-" evidence="1"/>
<feature type="transmembrane region" description="Helical" evidence="1">
    <location>
        <begin position="93"/>
        <end position="119"/>
    </location>
</feature>
<comment type="similarity">
    <text evidence="1">Belongs to the complex I subunit 6 family.</text>
</comment>
<gene>
    <name evidence="3" type="ORF">FG385_14225</name>
</gene>
<dbReference type="Proteomes" id="UP000305546">
    <property type="component" value="Unassembled WGS sequence"/>
</dbReference>
<dbReference type="GO" id="GO:0016491">
    <property type="term" value="F:oxidoreductase activity"/>
    <property type="evidence" value="ECO:0007669"/>
    <property type="project" value="UniProtKB-KW"/>
</dbReference>
<dbReference type="AlphaFoldDB" id="A0A5C4M5L6"/>
<dbReference type="InterPro" id="IPR042106">
    <property type="entry name" value="Nuo/plastoQ_OxRdtase_6_NuoJ"/>
</dbReference>
<dbReference type="OrthoDB" id="13239at2"/>
<dbReference type="GO" id="GO:0005886">
    <property type="term" value="C:plasma membrane"/>
    <property type="evidence" value="ECO:0007669"/>
    <property type="project" value="UniProtKB-SubCell"/>
</dbReference>
<dbReference type="Pfam" id="PF00499">
    <property type="entry name" value="Oxidored_q3"/>
    <property type="match status" value="1"/>
</dbReference>
<evidence type="ECO:0000256" key="1">
    <source>
        <dbReference type="RuleBase" id="RU004429"/>
    </source>
</evidence>
<comment type="catalytic activity">
    <reaction evidence="1">
        <text>a quinone + NADH + 5 H(+)(in) = a quinol + NAD(+) + 4 H(+)(out)</text>
        <dbReference type="Rhea" id="RHEA:57888"/>
        <dbReference type="ChEBI" id="CHEBI:15378"/>
        <dbReference type="ChEBI" id="CHEBI:24646"/>
        <dbReference type="ChEBI" id="CHEBI:57540"/>
        <dbReference type="ChEBI" id="CHEBI:57945"/>
        <dbReference type="ChEBI" id="CHEBI:132124"/>
    </reaction>
</comment>
<dbReference type="PANTHER" id="PTHR33269">
    <property type="entry name" value="NADH-UBIQUINONE OXIDOREDUCTASE CHAIN 6"/>
    <property type="match status" value="1"/>
</dbReference>
<keyword evidence="1" id="KW-0874">Quinone</keyword>
<evidence type="ECO:0000313" key="4">
    <source>
        <dbReference type="Proteomes" id="UP000305546"/>
    </source>
</evidence>
<feature type="transmembrane region" description="Helical" evidence="1">
    <location>
        <begin position="59"/>
        <end position="81"/>
    </location>
</feature>
<comment type="function">
    <text evidence="1">NDH-1 shuttles electrons from NADH, via FMN and iron-sulfur (Fe-S) centers, to quinones in the respiratory chain. Couples the redox reaction to proton translocation (for every two electrons transferred, four hydrogen ions are translocated across the cytoplasmic membrane), and thus conserves the redox energy in a proton gradient.</text>
</comment>
<protein>
    <recommendedName>
        <fullName evidence="1">NADH-quinone oxidoreductase subunit J</fullName>
        <ecNumber evidence="1">7.1.1.-</ecNumber>
    </recommendedName>
</protein>
<keyword evidence="1" id="KW-1133">Transmembrane helix</keyword>
<evidence type="ECO:0000313" key="3">
    <source>
        <dbReference type="EMBL" id="TNC25796.1"/>
    </source>
</evidence>
<organism evidence="3 4">
    <name type="scientific">Amycolatopsis alkalitolerans</name>
    <dbReference type="NCBI Taxonomy" id="2547244"/>
    <lineage>
        <taxon>Bacteria</taxon>
        <taxon>Bacillati</taxon>
        <taxon>Actinomycetota</taxon>
        <taxon>Actinomycetes</taxon>
        <taxon>Pseudonocardiales</taxon>
        <taxon>Pseudonocardiaceae</taxon>
        <taxon>Amycolatopsis</taxon>
    </lineage>
</organism>
<keyword evidence="3" id="KW-0560">Oxidoreductase</keyword>
<proteinExistence type="inferred from homology"/>
<feature type="region of interest" description="Disordered" evidence="2">
    <location>
        <begin position="186"/>
        <end position="226"/>
    </location>
</feature>
<evidence type="ECO:0000256" key="2">
    <source>
        <dbReference type="SAM" id="MobiDB-lite"/>
    </source>
</evidence>